<comment type="caution">
    <text evidence="1">The sequence shown here is derived from an EMBL/GenBank/DDBJ whole genome shotgun (WGS) entry which is preliminary data.</text>
</comment>
<dbReference type="RefSeq" id="WP_276646159.1">
    <property type="nucleotide sequence ID" value="NZ_JAAZCD010000165.1"/>
</dbReference>
<proteinExistence type="predicted"/>
<dbReference type="AlphaFoldDB" id="A0A847D628"/>
<evidence type="ECO:0000313" key="2">
    <source>
        <dbReference type="Proteomes" id="UP000589373"/>
    </source>
</evidence>
<name>A0A847D628_9LACT</name>
<protein>
    <submittedName>
        <fullName evidence="1">DIP1984 family protein</fullName>
    </submittedName>
</protein>
<dbReference type="InterPro" id="IPR047741">
    <property type="entry name" value="DIP1984-like"/>
</dbReference>
<evidence type="ECO:0000313" key="1">
    <source>
        <dbReference type="EMBL" id="NLD32055.1"/>
    </source>
</evidence>
<dbReference type="Pfam" id="PF20935">
    <property type="entry name" value="DUF6847"/>
    <property type="match status" value="1"/>
</dbReference>
<dbReference type="Proteomes" id="UP000589373">
    <property type="component" value="Unassembled WGS sequence"/>
</dbReference>
<accession>A0A847D628</accession>
<dbReference type="Gene3D" id="6.10.320.10">
    <property type="match status" value="1"/>
</dbReference>
<feature type="non-terminal residue" evidence="1">
    <location>
        <position position="88"/>
    </location>
</feature>
<dbReference type="EMBL" id="JAAZCD010000165">
    <property type="protein sequence ID" value="NLD32055.1"/>
    <property type="molecule type" value="Genomic_DNA"/>
</dbReference>
<sequence>MKLAEALILRADLQKRLEQVKARLRNNVLVQEGEGPSEDPDYLLKELLQMENDLADIIIKINRTNASTDFSDEMTLAEALVRRDALLK</sequence>
<gene>
    <name evidence="1" type="ORF">GX662_07310</name>
</gene>
<organism evidence="1 2">
    <name type="scientific">Trichococcus flocculiformis</name>
    <dbReference type="NCBI Taxonomy" id="82803"/>
    <lineage>
        <taxon>Bacteria</taxon>
        <taxon>Bacillati</taxon>
        <taxon>Bacillota</taxon>
        <taxon>Bacilli</taxon>
        <taxon>Lactobacillales</taxon>
        <taxon>Carnobacteriaceae</taxon>
        <taxon>Trichococcus</taxon>
    </lineage>
</organism>
<dbReference type="NCBIfam" id="NF038048">
    <property type="entry name" value="DIP1984_fam"/>
    <property type="match status" value="1"/>
</dbReference>
<reference evidence="1 2" key="1">
    <citation type="journal article" date="2020" name="Biotechnol. Biofuels">
        <title>New insights from the biogas microbiome by comprehensive genome-resolved metagenomics of nearly 1600 species originating from multiple anaerobic digesters.</title>
        <authorList>
            <person name="Campanaro S."/>
            <person name="Treu L."/>
            <person name="Rodriguez-R L.M."/>
            <person name="Kovalovszki A."/>
            <person name="Ziels R.M."/>
            <person name="Maus I."/>
            <person name="Zhu X."/>
            <person name="Kougias P.G."/>
            <person name="Basile A."/>
            <person name="Luo G."/>
            <person name="Schluter A."/>
            <person name="Konstantinidis K.T."/>
            <person name="Angelidaki I."/>
        </authorList>
    </citation>
    <scope>NUCLEOTIDE SEQUENCE [LARGE SCALE GENOMIC DNA]</scope>
    <source>
        <strain evidence="1">AS07pgkLD_105</strain>
    </source>
</reference>